<comment type="caution">
    <text evidence="1">The sequence shown here is derived from an EMBL/GenBank/DDBJ whole genome shotgun (WGS) entry which is preliminary data.</text>
</comment>
<dbReference type="Proteomes" id="UP000257109">
    <property type="component" value="Unassembled WGS sequence"/>
</dbReference>
<protein>
    <submittedName>
        <fullName evidence="1">Uncharacterized protein</fullName>
    </submittedName>
</protein>
<organism evidence="1 2">
    <name type="scientific">Mucuna pruriens</name>
    <name type="common">Velvet bean</name>
    <name type="synonym">Dolichos pruriens</name>
    <dbReference type="NCBI Taxonomy" id="157652"/>
    <lineage>
        <taxon>Eukaryota</taxon>
        <taxon>Viridiplantae</taxon>
        <taxon>Streptophyta</taxon>
        <taxon>Embryophyta</taxon>
        <taxon>Tracheophyta</taxon>
        <taxon>Spermatophyta</taxon>
        <taxon>Magnoliopsida</taxon>
        <taxon>eudicotyledons</taxon>
        <taxon>Gunneridae</taxon>
        <taxon>Pentapetalae</taxon>
        <taxon>rosids</taxon>
        <taxon>fabids</taxon>
        <taxon>Fabales</taxon>
        <taxon>Fabaceae</taxon>
        <taxon>Papilionoideae</taxon>
        <taxon>50 kb inversion clade</taxon>
        <taxon>NPAAA clade</taxon>
        <taxon>indigoferoid/millettioid clade</taxon>
        <taxon>Phaseoleae</taxon>
        <taxon>Mucuna</taxon>
    </lineage>
</organism>
<name>A0A371EQ40_MUCPR</name>
<gene>
    <name evidence="1" type="ORF">CR513_52933</name>
</gene>
<accession>A0A371EQ40</accession>
<feature type="non-terminal residue" evidence="1">
    <location>
        <position position="1"/>
    </location>
</feature>
<dbReference type="EMBL" id="QJKJ01012678">
    <property type="protein sequence ID" value="RDX68114.1"/>
    <property type="molecule type" value="Genomic_DNA"/>
</dbReference>
<sequence>MFDDAIMTLKRFENRCRNRDRRVGFRSRKCIQACHRSNKGVTCDYKNDSKTPAMLFNTYTLFGSVEIYEKLRSEGVEMERVVAT</sequence>
<reference evidence="1" key="1">
    <citation type="submission" date="2018-05" db="EMBL/GenBank/DDBJ databases">
        <title>Draft genome of Mucuna pruriens seed.</title>
        <authorList>
            <person name="Nnadi N.E."/>
            <person name="Vos R."/>
            <person name="Hasami M.H."/>
            <person name="Devisetty U.K."/>
            <person name="Aguiy J.C."/>
        </authorList>
    </citation>
    <scope>NUCLEOTIDE SEQUENCE [LARGE SCALE GENOMIC DNA]</scope>
    <source>
        <strain evidence="1">JCA_2017</strain>
    </source>
</reference>
<proteinExistence type="predicted"/>
<keyword evidence="2" id="KW-1185">Reference proteome</keyword>
<dbReference type="AlphaFoldDB" id="A0A371EQ40"/>
<evidence type="ECO:0000313" key="1">
    <source>
        <dbReference type="EMBL" id="RDX68114.1"/>
    </source>
</evidence>
<evidence type="ECO:0000313" key="2">
    <source>
        <dbReference type="Proteomes" id="UP000257109"/>
    </source>
</evidence>